<gene>
    <name evidence="1" type="ORF">GOQ27_16770</name>
</gene>
<organism evidence="1 2">
    <name type="scientific">Anaeromonas frigoriresistens</name>
    <dbReference type="NCBI Taxonomy" id="2683708"/>
    <lineage>
        <taxon>Bacteria</taxon>
        <taxon>Bacillati</taxon>
        <taxon>Bacillota</taxon>
        <taxon>Tissierellia</taxon>
        <taxon>Tissierellales</taxon>
        <taxon>Thermohalobacteraceae</taxon>
        <taxon>Anaeromonas</taxon>
    </lineage>
</organism>
<sequence>MSYKKLAKLILSPLAFLAIMVSSTAPITTSIFYTNQIKCPKELIH</sequence>
<proteinExistence type="predicted"/>
<evidence type="ECO:0000313" key="1">
    <source>
        <dbReference type="EMBL" id="MBS4540134.1"/>
    </source>
</evidence>
<evidence type="ECO:0008006" key="3">
    <source>
        <dbReference type="Google" id="ProtNLM"/>
    </source>
</evidence>
<accession>A0A942UVR1</accession>
<name>A0A942UVR1_9FIRM</name>
<protein>
    <recommendedName>
        <fullName evidence="3">Cyclic lactone autoinducer peptide</fullName>
    </recommendedName>
</protein>
<dbReference type="AlphaFoldDB" id="A0A942UVR1"/>
<dbReference type="EMBL" id="WSFT01000053">
    <property type="protein sequence ID" value="MBS4540134.1"/>
    <property type="molecule type" value="Genomic_DNA"/>
</dbReference>
<comment type="caution">
    <text evidence="1">The sequence shown here is derived from an EMBL/GenBank/DDBJ whole genome shotgun (WGS) entry which is preliminary data.</text>
</comment>
<evidence type="ECO:0000313" key="2">
    <source>
        <dbReference type="Proteomes" id="UP000724672"/>
    </source>
</evidence>
<dbReference type="Proteomes" id="UP000724672">
    <property type="component" value="Unassembled WGS sequence"/>
</dbReference>
<dbReference type="RefSeq" id="WP_203368023.1">
    <property type="nucleotide sequence ID" value="NZ_WSFT01000053.1"/>
</dbReference>
<keyword evidence="2" id="KW-1185">Reference proteome</keyword>
<reference evidence="1" key="1">
    <citation type="submission" date="2019-12" db="EMBL/GenBank/DDBJ databases">
        <title>Clostridiaceae gen. nov. sp. nov., isolated from sediment in Xinjiang, China.</title>
        <authorList>
            <person name="Zhang R."/>
        </authorList>
    </citation>
    <scope>NUCLEOTIDE SEQUENCE</scope>
    <source>
        <strain evidence="1">D2Q-11</strain>
    </source>
</reference>